<reference evidence="2 3" key="1">
    <citation type="submission" date="2019-07" db="EMBL/GenBank/DDBJ databases">
        <title>Venturia inaequalis Genome Resource.</title>
        <authorList>
            <person name="Lichtner F.J."/>
        </authorList>
    </citation>
    <scope>NUCLEOTIDE SEQUENCE [LARGE SCALE GENOMIC DNA]</scope>
    <source>
        <strain evidence="2 3">DMI_063113</strain>
    </source>
</reference>
<feature type="region of interest" description="Disordered" evidence="1">
    <location>
        <begin position="24"/>
        <end position="120"/>
    </location>
</feature>
<keyword evidence="3" id="KW-1185">Reference proteome</keyword>
<dbReference type="EMBL" id="WNWR01000713">
    <property type="protein sequence ID" value="KAE9970631.1"/>
    <property type="molecule type" value="Genomic_DNA"/>
</dbReference>
<dbReference type="Proteomes" id="UP000490939">
    <property type="component" value="Unassembled WGS sequence"/>
</dbReference>
<gene>
    <name evidence="2" type="ORF">EG327_010219</name>
</gene>
<proteinExistence type="predicted"/>
<protein>
    <submittedName>
        <fullName evidence="2">Uncharacterized protein</fullName>
    </submittedName>
</protein>
<feature type="compositionally biased region" description="Basic and acidic residues" evidence="1">
    <location>
        <begin position="41"/>
        <end position="50"/>
    </location>
</feature>
<feature type="compositionally biased region" description="Basic and acidic residues" evidence="1">
    <location>
        <begin position="331"/>
        <end position="354"/>
    </location>
</feature>
<evidence type="ECO:0000313" key="3">
    <source>
        <dbReference type="Proteomes" id="UP000490939"/>
    </source>
</evidence>
<feature type="compositionally biased region" description="Polar residues" evidence="1">
    <location>
        <begin position="29"/>
        <end position="40"/>
    </location>
</feature>
<feature type="region of interest" description="Disordered" evidence="1">
    <location>
        <begin position="545"/>
        <end position="574"/>
    </location>
</feature>
<organism evidence="2 3">
    <name type="scientific">Venturia inaequalis</name>
    <name type="common">Apple scab fungus</name>
    <dbReference type="NCBI Taxonomy" id="5025"/>
    <lineage>
        <taxon>Eukaryota</taxon>
        <taxon>Fungi</taxon>
        <taxon>Dikarya</taxon>
        <taxon>Ascomycota</taxon>
        <taxon>Pezizomycotina</taxon>
        <taxon>Dothideomycetes</taxon>
        <taxon>Pleosporomycetidae</taxon>
        <taxon>Venturiales</taxon>
        <taxon>Venturiaceae</taxon>
        <taxon>Venturia</taxon>
    </lineage>
</organism>
<accession>A0A8H3YVH7</accession>
<feature type="region of interest" description="Disordered" evidence="1">
    <location>
        <begin position="331"/>
        <end position="356"/>
    </location>
</feature>
<comment type="caution">
    <text evidence="2">The sequence shown here is derived from an EMBL/GenBank/DDBJ whole genome shotgun (WGS) entry which is preliminary data.</text>
</comment>
<dbReference type="AlphaFoldDB" id="A0A8H3YVH7"/>
<feature type="compositionally biased region" description="Basic and acidic residues" evidence="1">
    <location>
        <begin position="61"/>
        <end position="120"/>
    </location>
</feature>
<evidence type="ECO:0000313" key="2">
    <source>
        <dbReference type="EMBL" id="KAE9970631.1"/>
    </source>
</evidence>
<evidence type="ECO:0000256" key="1">
    <source>
        <dbReference type="SAM" id="MobiDB-lite"/>
    </source>
</evidence>
<sequence>MPHRSRSPYRPSHRLRDLFGLLPPAEAFPSSSNYGRTVSRSQRESYERHVPLNQRPFHVRLNRDDEQCRQQRRERRGREHRDREGRDQERRDREERAEDRREEGVNREHERREQDRVDQELRDEARLLRESLEEQRQDEERLEMQELEMQELEEQKLEYLKLEKSNQLRLDKERYKELQLEIEVLENQKLEEERKLEKRKLEKEKVVKEKVVKEKVVKEKVVKEKVVKEKLEKEKLEKSKQLRLDKERYKELQLEIEVLEKQKLEEERKLGKRKLEKEKLVEEKVVKEKVVKEKLVKEKLEKSKQLRLDKERYKELQLEIEVLEKQKLEDKQKRQKEKLEKQGLEKPSPKRQPIEHSQANETHFASGTGIHHAAVVEPSTQQPYLTTEIQAAEPTISLQCKINTEVDRFELEAVELRLPSAVTIEPLANAELACSRKSTSQAGLVPVSLIPQHSRTYHREAIDNPWGPSMEQEDSTPSTAHDFSTINQELSSSNAAWLEEANTRSPRTSAINYSSSSHGSTGPNNYSVKFRFGLGLGHHGESVVTNTTVDDAGPSTRIGEAGLGGEKNRTRSLS</sequence>
<name>A0A8H3YVH7_VENIN</name>